<keyword evidence="2 5" id="KW-0560">Oxidoreductase</keyword>
<evidence type="ECO:0000256" key="3">
    <source>
        <dbReference type="ARBA" id="ARBA00023027"/>
    </source>
</evidence>
<sequence length="343" mass="36420">MLILEEMQARGHESLTLLHHAPSGLRGVLAVHSRVLGPAIAGVRLREEDEQLAVRSALALSESLTLKAALAGLNYGGGACVLMMPEAGVEDPHAREALFRALGRELSHMQSRVVLTEDIGVTPADITFVAQETPATLGMNTDTSTITGYGVYRGMKAAAKYALGAESMRGVRVAILGAGAVGRTLAAHLHREGAKLTVADFRHERAQALADELDQTVVVPVHELLDTPCDVLAPCGYGHSIHSDDVPRLQCRLVAGGEHHPLTRRGEEGVKEAGIMYMPDFAINSAGLIAAATGASMDQAAERVYQNVSRIVAAAAQYHKPPHVVARKMAERRISLIGSLGHA</sequence>
<dbReference type="Gene3D" id="3.40.50.720">
    <property type="entry name" value="NAD(P)-binding Rossmann-like Domain"/>
    <property type="match status" value="1"/>
</dbReference>
<dbReference type="InterPro" id="IPR013332">
    <property type="entry name" value="KPR_N"/>
</dbReference>
<dbReference type="Pfam" id="PF02558">
    <property type="entry name" value="ApbA"/>
    <property type="match status" value="1"/>
</dbReference>
<dbReference type="InterPro" id="IPR006096">
    <property type="entry name" value="Glu/Leu/Phe/Val/Trp_DH_C"/>
</dbReference>
<keyword evidence="4" id="KW-0547">Nucleotide-binding</keyword>
<dbReference type="GO" id="GO:0016639">
    <property type="term" value="F:oxidoreductase activity, acting on the CH-NH2 group of donors, NAD or NADP as acceptor"/>
    <property type="evidence" value="ECO:0007669"/>
    <property type="project" value="InterPro"/>
</dbReference>
<evidence type="ECO:0000256" key="4">
    <source>
        <dbReference type="PIRSR" id="PIRSR000188-2"/>
    </source>
</evidence>
<gene>
    <name evidence="7" type="ORF">WDJ50_10740</name>
</gene>
<dbReference type="SUPFAM" id="SSF53223">
    <property type="entry name" value="Aminoacid dehydrogenase-like, N-terminal domain"/>
    <property type="match status" value="1"/>
</dbReference>
<feature type="domain" description="Glutamate/phenylalanine/leucine/valine/L-tryptophan dehydrogenase C-terminal" evidence="6">
    <location>
        <begin position="141"/>
        <end position="341"/>
    </location>
</feature>
<feature type="binding site" evidence="4">
    <location>
        <begin position="177"/>
        <end position="182"/>
    </location>
    <ligand>
        <name>NAD(+)</name>
        <dbReference type="ChEBI" id="CHEBI:57540"/>
    </ligand>
</feature>
<reference evidence="7" key="1">
    <citation type="submission" date="2024-03" db="EMBL/GenBank/DDBJ databases">
        <title>Deinococcus weizhi sp. nov., isolated from human skin.</title>
        <authorList>
            <person name="Wei Z."/>
            <person name="Tian F."/>
            <person name="Yang C."/>
            <person name="Xin L.T."/>
            <person name="Wen Z.J."/>
            <person name="Lan K.C."/>
            <person name="Yu L."/>
            <person name="Zhe W."/>
            <person name="Dan F.D."/>
            <person name="Jun W."/>
            <person name="Rui Z."/>
            <person name="Yong X.J."/>
            <person name="Ting Y."/>
            <person name="Wei X."/>
            <person name="Xu Z.G."/>
            <person name="Xin Z."/>
            <person name="Dong F.G."/>
            <person name="Ni X.M."/>
            <person name="Zheng M.G."/>
            <person name="Chun Y."/>
            <person name="Qian W.X."/>
        </authorList>
    </citation>
    <scope>NUCLEOTIDE SEQUENCE</scope>
    <source>
        <strain evidence="7">VB142</strain>
    </source>
</reference>
<dbReference type="AlphaFoldDB" id="A0AAU6Q6Q2"/>
<dbReference type="InterPro" id="IPR006097">
    <property type="entry name" value="Glu/Leu/Phe/Val/Trp_DH_dimer"/>
</dbReference>
<protein>
    <submittedName>
        <fullName evidence="7">Glu/Leu/Phe/Val dehydrogenase dimerization domain-containing protein</fullName>
    </submittedName>
</protein>
<dbReference type="GO" id="GO:0000166">
    <property type="term" value="F:nucleotide binding"/>
    <property type="evidence" value="ECO:0007669"/>
    <property type="project" value="UniProtKB-KW"/>
</dbReference>
<accession>A0AAU6Q6Q2</accession>
<dbReference type="CDD" id="cd01075">
    <property type="entry name" value="NAD_bind_Leu_Phe_Val_DH"/>
    <property type="match status" value="1"/>
</dbReference>
<name>A0AAU6Q6Q2_9DEIO</name>
<dbReference type="InterPro" id="IPR016211">
    <property type="entry name" value="Glu/Phe/Leu/Val/Trp_DH_bac/arc"/>
</dbReference>
<evidence type="ECO:0000256" key="2">
    <source>
        <dbReference type="ARBA" id="ARBA00023002"/>
    </source>
</evidence>
<dbReference type="SMART" id="SM00839">
    <property type="entry name" value="ELFV_dehydrog"/>
    <property type="match status" value="1"/>
</dbReference>
<dbReference type="GO" id="GO:0006520">
    <property type="term" value="P:amino acid metabolic process"/>
    <property type="evidence" value="ECO:0007669"/>
    <property type="project" value="InterPro"/>
</dbReference>
<dbReference type="Pfam" id="PF00208">
    <property type="entry name" value="ELFV_dehydrog"/>
    <property type="match status" value="1"/>
</dbReference>
<dbReference type="Gene3D" id="3.40.50.10860">
    <property type="entry name" value="Leucine Dehydrogenase, chain A, domain 1"/>
    <property type="match status" value="1"/>
</dbReference>
<evidence type="ECO:0000259" key="6">
    <source>
        <dbReference type="SMART" id="SM00839"/>
    </source>
</evidence>
<comment type="similarity">
    <text evidence="1 5">Belongs to the Glu/Leu/Phe/Val dehydrogenases family.</text>
</comment>
<dbReference type="PIRSF" id="PIRSF000188">
    <property type="entry name" value="Phe_leu_dh"/>
    <property type="match status" value="1"/>
</dbReference>
<dbReference type="RefSeq" id="WP_339097294.1">
    <property type="nucleotide sequence ID" value="NZ_CP149782.1"/>
</dbReference>
<dbReference type="EMBL" id="CP149782">
    <property type="protein sequence ID" value="WYF45926.1"/>
    <property type="molecule type" value="Genomic_DNA"/>
</dbReference>
<evidence type="ECO:0000256" key="5">
    <source>
        <dbReference type="RuleBase" id="RU004417"/>
    </source>
</evidence>
<evidence type="ECO:0000256" key="1">
    <source>
        <dbReference type="ARBA" id="ARBA00006382"/>
    </source>
</evidence>
<dbReference type="InterPro" id="IPR006095">
    <property type="entry name" value="Glu/Leu/Phe/Val/Trp_DH"/>
</dbReference>
<dbReference type="InterPro" id="IPR036291">
    <property type="entry name" value="NAD(P)-bd_dom_sf"/>
</dbReference>
<dbReference type="Pfam" id="PF02812">
    <property type="entry name" value="ELFV_dehydrog_N"/>
    <property type="match status" value="1"/>
</dbReference>
<dbReference type="PANTHER" id="PTHR42722:SF1">
    <property type="entry name" value="VALINE DEHYDROGENASE"/>
    <property type="match status" value="1"/>
</dbReference>
<dbReference type="PRINTS" id="PR00082">
    <property type="entry name" value="GLFDHDRGNASE"/>
</dbReference>
<dbReference type="PANTHER" id="PTHR42722">
    <property type="entry name" value="LEUCINE DEHYDROGENASE"/>
    <property type="match status" value="1"/>
</dbReference>
<dbReference type="SUPFAM" id="SSF51735">
    <property type="entry name" value="NAD(P)-binding Rossmann-fold domains"/>
    <property type="match status" value="1"/>
</dbReference>
<evidence type="ECO:0000313" key="7">
    <source>
        <dbReference type="EMBL" id="WYF45926.1"/>
    </source>
</evidence>
<dbReference type="InterPro" id="IPR046346">
    <property type="entry name" value="Aminoacid_DH-like_N_sf"/>
</dbReference>
<keyword evidence="3 4" id="KW-0520">NAD</keyword>
<organism evidence="7">
    <name type="scientific">Deinococcus sp. VB142</name>
    <dbReference type="NCBI Taxonomy" id="3112952"/>
    <lineage>
        <taxon>Bacteria</taxon>
        <taxon>Thermotogati</taxon>
        <taxon>Deinococcota</taxon>
        <taxon>Deinococci</taxon>
        <taxon>Deinococcales</taxon>
        <taxon>Deinococcaceae</taxon>
        <taxon>Deinococcus</taxon>
    </lineage>
</organism>
<proteinExistence type="inferred from homology"/>